<keyword evidence="3" id="KW-1185">Reference proteome</keyword>
<feature type="region of interest" description="Disordered" evidence="1">
    <location>
        <begin position="71"/>
        <end position="135"/>
    </location>
</feature>
<feature type="compositionally biased region" description="Polar residues" evidence="1">
    <location>
        <begin position="71"/>
        <end position="81"/>
    </location>
</feature>
<evidence type="ECO:0000256" key="1">
    <source>
        <dbReference type="SAM" id="MobiDB-lite"/>
    </source>
</evidence>
<protein>
    <submittedName>
        <fullName evidence="2">Uncharacterized protein</fullName>
    </submittedName>
</protein>
<dbReference type="EMBL" id="JAINUG010000018">
    <property type="protein sequence ID" value="KAJ8412824.1"/>
    <property type="molecule type" value="Genomic_DNA"/>
</dbReference>
<organism evidence="2 3">
    <name type="scientific">Aldrovandia affinis</name>
    <dbReference type="NCBI Taxonomy" id="143900"/>
    <lineage>
        <taxon>Eukaryota</taxon>
        <taxon>Metazoa</taxon>
        <taxon>Chordata</taxon>
        <taxon>Craniata</taxon>
        <taxon>Vertebrata</taxon>
        <taxon>Euteleostomi</taxon>
        <taxon>Actinopterygii</taxon>
        <taxon>Neopterygii</taxon>
        <taxon>Teleostei</taxon>
        <taxon>Notacanthiformes</taxon>
        <taxon>Halosauridae</taxon>
        <taxon>Aldrovandia</taxon>
    </lineage>
</organism>
<dbReference type="Proteomes" id="UP001221898">
    <property type="component" value="Unassembled WGS sequence"/>
</dbReference>
<accession>A0AAD7T1R7</accession>
<evidence type="ECO:0000313" key="3">
    <source>
        <dbReference type="Proteomes" id="UP001221898"/>
    </source>
</evidence>
<dbReference type="AlphaFoldDB" id="A0AAD7T1R7"/>
<name>A0AAD7T1R7_9TELE</name>
<evidence type="ECO:0000313" key="2">
    <source>
        <dbReference type="EMBL" id="KAJ8412824.1"/>
    </source>
</evidence>
<comment type="caution">
    <text evidence="2">The sequence shown here is derived from an EMBL/GenBank/DDBJ whole genome shotgun (WGS) entry which is preliminary data.</text>
</comment>
<proteinExistence type="predicted"/>
<reference evidence="2" key="1">
    <citation type="journal article" date="2023" name="Science">
        <title>Genome structures resolve the early diversification of teleost fishes.</title>
        <authorList>
            <person name="Parey E."/>
            <person name="Louis A."/>
            <person name="Montfort J."/>
            <person name="Bouchez O."/>
            <person name="Roques C."/>
            <person name="Iampietro C."/>
            <person name="Lluch J."/>
            <person name="Castinel A."/>
            <person name="Donnadieu C."/>
            <person name="Desvignes T."/>
            <person name="Floi Bucao C."/>
            <person name="Jouanno E."/>
            <person name="Wen M."/>
            <person name="Mejri S."/>
            <person name="Dirks R."/>
            <person name="Jansen H."/>
            <person name="Henkel C."/>
            <person name="Chen W.J."/>
            <person name="Zahm M."/>
            <person name="Cabau C."/>
            <person name="Klopp C."/>
            <person name="Thompson A.W."/>
            <person name="Robinson-Rechavi M."/>
            <person name="Braasch I."/>
            <person name="Lecointre G."/>
            <person name="Bobe J."/>
            <person name="Postlethwait J.H."/>
            <person name="Berthelot C."/>
            <person name="Roest Crollius H."/>
            <person name="Guiguen Y."/>
        </authorList>
    </citation>
    <scope>NUCLEOTIDE SEQUENCE</scope>
    <source>
        <strain evidence="2">NC1722</strain>
    </source>
</reference>
<sequence length="181" mass="20461">MIDNTVTDPGMETTTNKNTAHEITAAAGHKLQVCSCGWEKVTSAKCLKIHQGKKRCLREQRQGPRIDQYFLRSSQSSQSNEAQRRDTNHSSQSISTPVAEEVNTSTEMPLKPLTQPQRPPKEDKIKGHRPSVKWPKAVEKKEWETINNDLTKILEQQGAQQRKSLKGWAILSTTMEKNALE</sequence>
<feature type="compositionally biased region" description="Polar residues" evidence="1">
    <location>
        <begin position="89"/>
        <end position="107"/>
    </location>
</feature>
<gene>
    <name evidence="2" type="ORF">AAFF_G00117760</name>
</gene>